<dbReference type="Gene3D" id="3.20.20.30">
    <property type="entry name" value="Luciferase-like domain"/>
    <property type="match status" value="1"/>
</dbReference>
<name>A0ABV5M2Y8_9ACTN</name>
<evidence type="ECO:0000256" key="1">
    <source>
        <dbReference type="ARBA" id="ARBA00022630"/>
    </source>
</evidence>
<evidence type="ECO:0000256" key="2">
    <source>
        <dbReference type="ARBA" id="ARBA00022643"/>
    </source>
</evidence>
<gene>
    <name evidence="6" type="ORF">ACFFTR_09060</name>
</gene>
<dbReference type="Pfam" id="PF00296">
    <property type="entry name" value="Bac_luciferase"/>
    <property type="match status" value="1"/>
</dbReference>
<feature type="domain" description="Luciferase-like" evidence="5">
    <location>
        <begin position="13"/>
        <end position="190"/>
    </location>
</feature>
<dbReference type="Proteomes" id="UP001589608">
    <property type="component" value="Unassembled WGS sequence"/>
</dbReference>
<evidence type="ECO:0000313" key="7">
    <source>
        <dbReference type="Proteomes" id="UP001589608"/>
    </source>
</evidence>
<protein>
    <submittedName>
        <fullName evidence="6">LLM class flavin-dependent oxidoreductase</fullName>
    </submittedName>
</protein>
<dbReference type="PANTHER" id="PTHR30011">
    <property type="entry name" value="ALKANESULFONATE MONOOXYGENASE-RELATED"/>
    <property type="match status" value="1"/>
</dbReference>
<dbReference type="InterPro" id="IPR011251">
    <property type="entry name" value="Luciferase-like_dom"/>
</dbReference>
<dbReference type="InterPro" id="IPR051260">
    <property type="entry name" value="Diverse_substr_monoxygenases"/>
</dbReference>
<dbReference type="RefSeq" id="WP_223103655.1">
    <property type="nucleotide sequence ID" value="NZ_CP061913.1"/>
</dbReference>
<keyword evidence="3" id="KW-0560">Oxidoreductase</keyword>
<reference evidence="6 7" key="1">
    <citation type="submission" date="2024-09" db="EMBL/GenBank/DDBJ databases">
        <authorList>
            <person name="Sun Q."/>
            <person name="Mori K."/>
        </authorList>
    </citation>
    <scope>NUCLEOTIDE SEQUENCE [LARGE SCALE GENOMIC DNA]</scope>
    <source>
        <strain evidence="6 7">JCM 3307</strain>
    </source>
</reference>
<accession>A0ABV5M2Y8</accession>
<evidence type="ECO:0000259" key="5">
    <source>
        <dbReference type="Pfam" id="PF00296"/>
    </source>
</evidence>
<organism evidence="6 7">
    <name type="scientific">Dactylosporangium vinaceum</name>
    <dbReference type="NCBI Taxonomy" id="53362"/>
    <lineage>
        <taxon>Bacteria</taxon>
        <taxon>Bacillati</taxon>
        <taxon>Actinomycetota</taxon>
        <taxon>Actinomycetes</taxon>
        <taxon>Micromonosporales</taxon>
        <taxon>Micromonosporaceae</taxon>
        <taxon>Dactylosporangium</taxon>
    </lineage>
</organism>
<proteinExistence type="predicted"/>
<sequence>MSLPVLLRIAVGPHAVPLRDALAVAAAAEAAGVAAIRIADTAAAGPALDPTIVAAYLAGVHGDIGYIPELPITGNAPYNAARRILAIDRATGGRAGVALLPGPGWAEYARVLTRLWASFPRAALIGDQERGIVADDARITPIDHDGEYYRVAGPLDGPSSAQGRPLLVADLGEVDASTLAEAADLVVVHAGAVPGSVPGLDRPGVAVFGRVTAPADPDWLLDWAAGHRLAGLELAPPGGTDAVLTVLRDLVPSLVATGPQRHDSLRAAVGAPA</sequence>
<evidence type="ECO:0000256" key="4">
    <source>
        <dbReference type="ARBA" id="ARBA00023033"/>
    </source>
</evidence>
<dbReference type="PANTHER" id="PTHR30011:SF16">
    <property type="entry name" value="C2H2 FINGER DOMAIN TRANSCRIPTION FACTOR (EUROFUNG)-RELATED"/>
    <property type="match status" value="1"/>
</dbReference>
<keyword evidence="2" id="KW-0288">FMN</keyword>
<dbReference type="InterPro" id="IPR036661">
    <property type="entry name" value="Luciferase-like_sf"/>
</dbReference>
<keyword evidence="7" id="KW-1185">Reference proteome</keyword>
<keyword evidence="4" id="KW-0503">Monooxygenase</keyword>
<keyword evidence="1" id="KW-0285">Flavoprotein</keyword>
<dbReference type="SUPFAM" id="SSF51679">
    <property type="entry name" value="Bacterial luciferase-like"/>
    <property type="match status" value="1"/>
</dbReference>
<evidence type="ECO:0000313" key="6">
    <source>
        <dbReference type="EMBL" id="MFB9443230.1"/>
    </source>
</evidence>
<evidence type="ECO:0000256" key="3">
    <source>
        <dbReference type="ARBA" id="ARBA00023002"/>
    </source>
</evidence>
<dbReference type="EMBL" id="JBHMCA010000020">
    <property type="protein sequence ID" value="MFB9443230.1"/>
    <property type="molecule type" value="Genomic_DNA"/>
</dbReference>
<comment type="caution">
    <text evidence="6">The sequence shown here is derived from an EMBL/GenBank/DDBJ whole genome shotgun (WGS) entry which is preliminary data.</text>
</comment>